<evidence type="ECO:0000313" key="2">
    <source>
        <dbReference type="EMBL" id="KAL3870012.1"/>
    </source>
</evidence>
<dbReference type="AlphaFoldDB" id="A0ABD3W806"/>
<dbReference type="Proteomes" id="UP001634394">
    <property type="component" value="Unassembled WGS sequence"/>
</dbReference>
<accession>A0ABD3W806</accession>
<reference evidence="2 3" key="1">
    <citation type="submission" date="2024-11" db="EMBL/GenBank/DDBJ databases">
        <title>Chromosome-level genome assembly of the freshwater bivalve Anodonta woodiana.</title>
        <authorList>
            <person name="Chen X."/>
        </authorList>
    </citation>
    <scope>NUCLEOTIDE SEQUENCE [LARGE SCALE GENOMIC DNA]</scope>
    <source>
        <strain evidence="2">MN2024</strain>
        <tissue evidence="2">Gills</tissue>
    </source>
</reference>
<gene>
    <name evidence="2" type="ORF">ACJMK2_042629</name>
</gene>
<dbReference type="EMBL" id="JBJQND010000008">
    <property type="protein sequence ID" value="KAL3870012.1"/>
    <property type="molecule type" value="Genomic_DNA"/>
</dbReference>
<protein>
    <submittedName>
        <fullName evidence="2">Uncharacterized protein</fullName>
    </submittedName>
</protein>
<evidence type="ECO:0000313" key="3">
    <source>
        <dbReference type="Proteomes" id="UP001634394"/>
    </source>
</evidence>
<name>A0ABD3W806_SINWO</name>
<feature type="chain" id="PRO_5044816944" evidence="1">
    <location>
        <begin position="26"/>
        <end position="775"/>
    </location>
</feature>
<feature type="signal peptide" evidence="1">
    <location>
        <begin position="1"/>
        <end position="25"/>
    </location>
</feature>
<keyword evidence="1" id="KW-0732">Signal</keyword>
<sequence>MGDVLCARWCLFLFFIFINYDDTKSDSPYGFIIRCDGENGTDVAEVMKGMNIKLSELCWKGPKAMVRTSQPPDSVRFSVNGVDIVGALRLDEVMVNVSASFANYTLRVPYDQPCGRMDLPVKAIFSTDVRNATLHFHVKCDYKAIDLELFMMTSPNKDAFTNTTQLVIQDGNTWIGMFSRAGVNYINAWVHNNGNGTLPITSPGSPYIIVTYLTKSNTALTGNCYDAFGTPKNMYHIGPTSTVVWTHTFQNGIGPGGTYNFSGPLNQVLQEPIDVQDLQICGPALLVTVVDPFNAANESRDTGQCNNIVVLNVIVNCDSNPKITQYEQTCNVLSDPFDAGSTAVLTFNNGLQDEYPKKFKVEYLYGNRTIAKMNENDFGLDQALMRKIGAIKVLEKVLEARGELYNCSDEELKQDEEDDDMLFNATKDKVNDMSSDDIKTNAVILQLIERVKNASQQELMGIIGEADTMLKQLNTTMTDGWPMRAVSRRQAFIGMVWGLQALAGARIGNIFSPGTEVASIGGLACSAAQVLKMVKSGISSEYMRLADPREIQNGLNQVIQLVSAASVVMKTSSITQSKSYGCINFLDVVLDTLMALKEHVANNTVMEMADKWIMQNEFAHCDETSVMGKISPCLQRLLAYCTADKCEKITDLLAVREHVCRMKRLSDAIRAGYKDMGLRDIETTIKNQKGWNQESGCPNPFAPKRRPLVIWERDGNNLVSGHPLWDGRICWKTAAVCTCNQCPQSSTPYYGSMYEHMYEHTTYPGPIGGFGFTKR</sequence>
<evidence type="ECO:0000256" key="1">
    <source>
        <dbReference type="SAM" id="SignalP"/>
    </source>
</evidence>
<keyword evidence="3" id="KW-1185">Reference proteome</keyword>
<proteinExistence type="predicted"/>
<comment type="caution">
    <text evidence="2">The sequence shown here is derived from an EMBL/GenBank/DDBJ whole genome shotgun (WGS) entry which is preliminary data.</text>
</comment>
<organism evidence="2 3">
    <name type="scientific">Sinanodonta woodiana</name>
    <name type="common">Chinese pond mussel</name>
    <name type="synonym">Anodonta woodiana</name>
    <dbReference type="NCBI Taxonomy" id="1069815"/>
    <lineage>
        <taxon>Eukaryota</taxon>
        <taxon>Metazoa</taxon>
        <taxon>Spiralia</taxon>
        <taxon>Lophotrochozoa</taxon>
        <taxon>Mollusca</taxon>
        <taxon>Bivalvia</taxon>
        <taxon>Autobranchia</taxon>
        <taxon>Heteroconchia</taxon>
        <taxon>Palaeoheterodonta</taxon>
        <taxon>Unionida</taxon>
        <taxon>Unionoidea</taxon>
        <taxon>Unionidae</taxon>
        <taxon>Unioninae</taxon>
        <taxon>Sinanodonta</taxon>
    </lineage>
</organism>